<dbReference type="Proteomes" id="UP000013568">
    <property type="component" value="Unassembled WGS sequence"/>
</dbReference>
<feature type="non-terminal residue" evidence="1">
    <location>
        <position position="1"/>
    </location>
</feature>
<reference evidence="2" key="1">
    <citation type="journal article" date="2011" name="Genome Biol. Evol.">
        <title>Massive genomic decay in Serratia symbiotica, a recently evolved symbiont of aphids.</title>
        <authorList>
            <person name="Burke G.R."/>
            <person name="Moran N.A."/>
        </authorList>
    </citation>
    <scope>NUCLEOTIDE SEQUENCE [LARGE SCALE GENOMIC DNA]</scope>
    <source>
        <strain evidence="2">Tucson</strain>
    </source>
</reference>
<evidence type="ECO:0000313" key="2">
    <source>
        <dbReference type="Proteomes" id="UP000013568"/>
    </source>
</evidence>
<sequence length="24" mass="2790">HHLNYSLDTASSTENCNFHPILLY</sequence>
<dbReference type="HOGENOM" id="CLU_3420203_0_0_6"/>
<gene>
    <name evidence="1" type="primary">rraA</name>
    <name evidence="1" type="ORF">SSYM_1300</name>
</gene>
<evidence type="ECO:0000313" key="1">
    <source>
        <dbReference type="EMBL" id="EFW12393.1"/>
    </source>
</evidence>
<dbReference type="EMBL" id="GL636109">
    <property type="protein sequence ID" value="EFW12393.1"/>
    <property type="molecule type" value="Genomic_DNA"/>
</dbReference>
<name>E9CLZ9_9GAMM</name>
<protein>
    <submittedName>
        <fullName evidence="1">Putative ribonuclease E (RNase E) inhibitor protein</fullName>
    </submittedName>
</protein>
<proteinExistence type="predicted"/>
<accession>E9CLZ9</accession>
<dbReference type="AlphaFoldDB" id="E9CLZ9"/>
<organism evidence="1 2">
    <name type="scientific">Serratia symbiotica str. Tucson</name>
    <dbReference type="NCBI Taxonomy" id="914128"/>
    <lineage>
        <taxon>Bacteria</taxon>
        <taxon>Pseudomonadati</taxon>
        <taxon>Pseudomonadota</taxon>
        <taxon>Gammaproteobacteria</taxon>
        <taxon>Enterobacterales</taxon>
        <taxon>Yersiniaceae</taxon>
        <taxon>Serratia</taxon>
        <taxon>Serratia symbiotica</taxon>
    </lineage>
</organism>
<keyword evidence="2" id="KW-1185">Reference proteome</keyword>